<feature type="region of interest" description="Disordered" evidence="6">
    <location>
        <begin position="189"/>
        <end position="231"/>
    </location>
</feature>
<keyword evidence="4" id="KW-0833">Ubl conjugation pathway</keyword>
<evidence type="ECO:0000313" key="8">
    <source>
        <dbReference type="Proteomes" id="UP000087171"/>
    </source>
</evidence>
<dbReference type="eggNOG" id="KOG0895">
    <property type="taxonomic scope" value="Eukaryota"/>
</dbReference>
<evidence type="ECO:0000256" key="4">
    <source>
        <dbReference type="ARBA" id="ARBA00022786"/>
    </source>
</evidence>
<evidence type="ECO:0000256" key="1">
    <source>
        <dbReference type="ARBA" id="ARBA00012486"/>
    </source>
</evidence>
<evidence type="ECO:0000313" key="9">
    <source>
        <dbReference type="RefSeq" id="XP_004487698.1"/>
    </source>
</evidence>
<dbReference type="GeneID" id="101512988"/>
<reference evidence="9" key="2">
    <citation type="submission" date="2025-08" db="UniProtKB">
        <authorList>
            <consortium name="RefSeq"/>
        </authorList>
    </citation>
    <scope>IDENTIFICATION</scope>
    <source>
        <tissue evidence="9">Etiolated seedlings</tissue>
    </source>
</reference>
<evidence type="ECO:0000256" key="6">
    <source>
        <dbReference type="SAM" id="MobiDB-lite"/>
    </source>
</evidence>
<evidence type="ECO:0000259" key="7">
    <source>
        <dbReference type="PROSITE" id="PS50127"/>
    </source>
</evidence>
<feature type="domain" description="UBC core" evidence="7">
    <location>
        <begin position="416"/>
        <end position="576"/>
    </location>
</feature>
<dbReference type="PANTHER" id="PTHR46116">
    <property type="entry name" value="(E3-INDEPENDENT) E2 UBIQUITIN-CONJUGATING ENZYME"/>
    <property type="match status" value="1"/>
</dbReference>
<dbReference type="Pfam" id="PF00179">
    <property type="entry name" value="UQ_con"/>
    <property type="match status" value="1"/>
</dbReference>
<dbReference type="AlphaFoldDB" id="A0A1S2XDM1"/>
<evidence type="ECO:0000256" key="5">
    <source>
        <dbReference type="ARBA" id="ARBA00022840"/>
    </source>
</evidence>
<keyword evidence="8" id="KW-1185">Reference proteome</keyword>
<dbReference type="OrthoDB" id="47801at2759"/>
<organism evidence="8 9">
    <name type="scientific">Cicer arietinum</name>
    <name type="common">Chickpea</name>
    <name type="synonym">Garbanzo</name>
    <dbReference type="NCBI Taxonomy" id="3827"/>
    <lineage>
        <taxon>Eukaryota</taxon>
        <taxon>Viridiplantae</taxon>
        <taxon>Streptophyta</taxon>
        <taxon>Embryophyta</taxon>
        <taxon>Tracheophyta</taxon>
        <taxon>Spermatophyta</taxon>
        <taxon>Magnoliopsida</taxon>
        <taxon>eudicotyledons</taxon>
        <taxon>Gunneridae</taxon>
        <taxon>Pentapetalae</taxon>
        <taxon>rosids</taxon>
        <taxon>fabids</taxon>
        <taxon>Fabales</taxon>
        <taxon>Fabaceae</taxon>
        <taxon>Papilionoideae</taxon>
        <taxon>50 kb inversion clade</taxon>
        <taxon>NPAAA clade</taxon>
        <taxon>Hologalegina</taxon>
        <taxon>IRL clade</taxon>
        <taxon>Cicereae</taxon>
        <taxon>Cicer</taxon>
    </lineage>
</organism>
<sequence length="670" mass="73867">MDPDVVEIPPPIHHHPSRFKKQKQTIVHDVIDIDDDDDVVSNDLVIIAEKVGKRDKGKTIEAVHEGYSDHRAMSGLEKFGSAGGIESSNGHPSISHNLINIDGPGSNLSFDDDDYLDMLSDDYADVDDYALLQAQFDNVDIPPGIEAPFTWLPEYDLGLKKTGNSTCNAKDNSKIEGSKMGSSSLQIKTDNVDQSSGTNLSQPAPNKKKSAASQCSGQRDSNHSSGSGLSKSRRFMKSFHSKMKSAFFGSKKHGSDVNADTIMVQRGGKTPYSRKFGIAKKATGSSSSSFHSNFIGQDGSLHPPVTINSYNTAIPTHAGLLTSHPSINPFSINNYNTANPTHYFDAPPEHVPRVLKSTRDGDDRATVNSPDLIITGETVNETLRKFRSFKHFDTVIDTSDHFFMNYNSSTKQNPKSWAKKIQEEWKILEKDLPDTIFVRVYESRMDLLRAVIIGAEGTPYHDGLFFFDIHFPSGYPNVPPLVHYHSRGLRLNPNLYACGKVCLSLLNTWSGGPNEKWTPGVSTILQVLVSIQGLILNAKPFFNEPGFANMSGSANGERKALQYNEDTFLLSLNTMMYTIRKPRKHFEDLVVGHFYSRAHDILVACKAYMEGAQVGCLVKGGVQDVDEGDKSCSNKFKSGLVGYVNPLVKEFERIGVKGCEKFISLPATTT</sequence>
<dbReference type="PROSITE" id="PS50127">
    <property type="entry name" value="UBC_2"/>
    <property type="match status" value="1"/>
</dbReference>
<dbReference type="PaxDb" id="3827-XP_004487698.1"/>
<reference evidence="8" key="1">
    <citation type="journal article" date="2013" name="Nat. Biotechnol.">
        <title>Draft genome sequence of chickpea (Cicer arietinum) provides a resource for trait improvement.</title>
        <authorList>
            <person name="Varshney R.K."/>
            <person name="Song C."/>
            <person name="Saxena R.K."/>
            <person name="Azam S."/>
            <person name="Yu S."/>
            <person name="Sharpe A.G."/>
            <person name="Cannon S."/>
            <person name="Baek J."/>
            <person name="Rosen B.D."/>
            <person name="Tar'an B."/>
            <person name="Millan T."/>
            <person name="Zhang X."/>
            <person name="Ramsay L.D."/>
            <person name="Iwata A."/>
            <person name="Wang Y."/>
            <person name="Nelson W."/>
            <person name="Farmer A.D."/>
            <person name="Gaur P.M."/>
            <person name="Soderlund C."/>
            <person name="Penmetsa R.V."/>
            <person name="Xu C."/>
            <person name="Bharti A.K."/>
            <person name="He W."/>
            <person name="Winter P."/>
            <person name="Zhao S."/>
            <person name="Hane J.K."/>
            <person name="Carrasquilla-Garcia N."/>
            <person name="Condie J.A."/>
            <person name="Upadhyaya H.D."/>
            <person name="Luo M.C."/>
            <person name="Thudi M."/>
            <person name="Gowda C.L."/>
            <person name="Singh N.P."/>
            <person name="Lichtenzveig J."/>
            <person name="Gali K.K."/>
            <person name="Rubio J."/>
            <person name="Nadarajan N."/>
            <person name="Dolezel J."/>
            <person name="Bansal K.C."/>
            <person name="Xu X."/>
            <person name="Edwards D."/>
            <person name="Zhang G."/>
            <person name="Kahl G."/>
            <person name="Gil J."/>
            <person name="Singh K.B."/>
            <person name="Datta S.K."/>
            <person name="Jackson S.A."/>
            <person name="Wang J."/>
            <person name="Cook D.R."/>
        </authorList>
    </citation>
    <scope>NUCLEOTIDE SEQUENCE [LARGE SCALE GENOMIC DNA]</scope>
    <source>
        <strain evidence="8">cv. CDC Frontier</strain>
    </source>
</reference>
<dbReference type="STRING" id="3827.A0A1S2XDM1"/>
<dbReference type="PANTHER" id="PTHR46116:SF43">
    <property type="entry name" value="UBIQUITIN-CONJUGATING ENZYME"/>
    <property type="match status" value="1"/>
</dbReference>
<accession>A0A1S2XDM1</accession>
<dbReference type="SMART" id="SM00212">
    <property type="entry name" value="UBCc"/>
    <property type="match status" value="1"/>
</dbReference>
<gene>
    <name evidence="9" type="primary">LOC101512988</name>
</gene>
<dbReference type="CDD" id="cd23837">
    <property type="entry name" value="UBCc_UBE2O"/>
    <property type="match status" value="1"/>
</dbReference>
<keyword evidence="5" id="KW-0067">ATP-binding</keyword>
<dbReference type="RefSeq" id="XP_004487698.1">
    <property type="nucleotide sequence ID" value="XM_004487641.3"/>
</dbReference>
<proteinExistence type="predicted"/>
<dbReference type="GO" id="GO:0005524">
    <property type="term" value="F:ATP binding"/>
    <property type="evidence" value="ECO:0007669"/>
    <property type="project" value="UniProtKB-KW"/>
</dbReference>
<dbReference type="FunFam" id="3.10.110.10:FF:000028">
    <property type="entry name" value="Probable ubiquitin-conjugating enzyme E2 23"/>
    <property type="match status" value="1"/>
</dbReference>
<dbReference type="SUPFAM" id="SSF54495">
    <property type="entry name" value="UBC-like"/>
    <property type="match status" value="1"/>
</dbReference>
<dbReference type="Gene3D" id="3.10.110.10">
    <property type="entry name" value="Ubiquitin Conjugating Enzyme"/>
    <property type="match status" value="1"/>
</dbReference>
<dbReference type="KEGG" id="cam:101512988"/>
<feature type="compositionally biased region" description="Basic residues" evidence="6">
    <location>
        <begin position="12"/>
        <end position="21"/>
    </location>
</feature>
<dbReference type="EC" id="2.3.2.23" evidence="1"/>
<dbReference type="InterPro" id="IPR016135">
    <property type="entry name" value="UBQ-conjugating_enzyme/RWD"/>
</dbReference>
<feature type="compositionally biased region" description="Polar residues" evidence="6">
    <location>
        <begin position="189"/>
        <end position="204"/>
    </location>
</feature>
<feature type="region of interest" description="Disordered" evidence="6">
    <location>
        <begin position="1"/>
        <end position="21"/>
    </location>
</feature>
<keyword evidence="2" id="KW-0808">Transferase</keyword>
<keyword evidence="3" id="KW-0547">Nucleotide-binding</keyword>
<dbReference type="GO" id="GO:0061631">
    <property type="term" value="F:ubiquitin conjugating enzyme activity"/>
    <property type="evidence" value="ECO:0007669"/>
    <property type="project" value="UniProtKB-EC"/>
</dbReference>
<dbReference type="InterPro" id="IPR000608">
    <property type="entry name" value="UBC"/>
</dbReference>
<name>A0A1S2XDM1_CICAR</name>
<evidence type="ECO:0000256" key="2">
    <source>
        <dbReference type="ARBA" id="ARBA00022679"/>
    </source>
</evidence>
<dbReference type="Proteomes" id="UP000087171">
    <property type="component" value="Chromosome Ca1"/>
</dbReference>
<protein>
    <recommendedName>
        <fullName evidence="1">E2 ubiquitin-conjugating enzyme</fullName>
        <ecNumber evidence="1">2.3.2.23</ecNumber>
    </recommendedName>
</protein>
<evidence type="ECO:0000256" key="3">
    <source>
        <dbReference type="ARBA" id="ARBA00022741"/>
    </source>
</evidence>